<feature type="compositionally biased region" description="Pro residues" evidence="1">
    <location>
        <begin position="411"/>
        <end position="434"/>
    </location>
</feature>
<evidence type="ECO:0000313" key="5">
    <source>
        <dbReference type="Proteomes" id="UP000280008"/>
    </source>
</evidence>
<accession>A0A495ILP1</accession>
<dbReference type="EMBL" id="RBKS01000001">
    <property type="protein sequence ID" value="RKR76181.1"/>
    <property type="molecule type" value="Genomic_DNA"/>
</dbReference>
<keyword evidence="2" id="KW-0812">Transmembrane</keyword>
<feature type="transmembrane region" description="Helical" evidence="2">
    <location>
        <begin position="453"/>
        <end position="475"/>
    </location>
</feature>
<dbReference type="SUPFAM" id="SSF49478">
    <property type="entry name" value="Cna protein B-type domain"/>
    <property type="match status" value="1"/>
</dbReference>
<keyword evidence="3" id="KW-0732">Signal</keyword>
<keyword evidence="2" id="KW-0472">Membrane</keyword>
<dbReference type="InterPro" id="IPR013783">
    <property type="entry name" value="Ig-like_fold"/>
</dbReference>
<name>A0A495ILP1_9MICO</name>
<gene>
    <name evidence="4" type="ORF">C8E83_3346</name>
</gene>
<protein>
    <submittedName>
        <fullName evidence="4">Uncharacterized protein</fullName>
    </submittedName>
</protein>
<feature type="chain" id="PRO_5039452740" evidence="3">
    <location>
        <begin position="29"/>
        <end position="483"/>
    </location>
</feature>
<dbReference type="Proteomes" id="UP000280008">
    <property type="component" value="Unassembled WGS sequence"/>
</dbReference>
<dbReference type="PROSITE" id="PS51318">
    <property type="entry name" value="TAT"/>
    <property type="match status" value="1"/>
</dbReference>
<evidence type="ECO:0000256" key="3">
    <source>
        <dbReference type="SAM" id="SignalP"/>
    </source>
</evidence>
<reference evidence="4 5" key="1">
    <citation type="submission" date="2018-10" db="EMBL/GenBank/DDBJ databases">
        <title>Sequencing the genomes of 1000 actinobacteria strains.</title>
        <authorList>
            <person name="Klenk H.-P."/>
        </authorList>
    </citation>
    <scope>NUCLEOTIDE SEQUENCE [LARGE SCALE GENOMIC DNA]</scope>
    <source>
        <strain evidence="4 5">DSM 17894</strain>
    </source>
</reference>
<comment type="caution">
    <text evidence="4">The sequence shown here is derived from an EMBL/GenBank/DDBJ whole genome shotgun (WGS) entry which is preliminary data.</text>
</comment>
<organism evidence="4 5">
    <name type="scientific">Frondihabitans australicus</name>
    <dbReference type="NCBI Taxonomy" id="386892"/>
    <lineage>
        <taxon>Bacteria</taxon>
        <taxon>Bacillati</taxon>
        <taxon>Actinomycetota</taxon>
        <taxon>Actinomycetes</taxon>
        <taxon>Micrococcales</taxon>
        <taxon>Microbacteriaceae</taxon>
        <taxon>Frondihabitans</taxon>
    </lineage>
</organism>
<evidence type="ECO:0000256" key="1">
    <source>
        <dbReference type="SAM" id="MobiDB-lite"/>
    </source>
</evidence>
<proteinExistence type="predicted"/>
<evidence type="ECO:0000313" key="4">
    <source>
        <dbReference type="EMBL" id="RKR76181.1"/>
    </source>
</evidence>
<feature type="region of interest" description="Disordered" evidence="1">
    <location>
        <begin position="97"/>
        <end position="116"/>
    </location>
</feature>
<sequence>MRTTTTRRTRVGLAAALGVVAAAALVVAQGGAAEAAQQNVYGTFSLSGTTTAYSGTVTLAGGFPATSFTSTSRQATVVSGASTWLAPSTPVGAVYGSSRNRPYLNQRPKADNPTSPAVTTYTFATPTPASGWSFVLGDIDADSATISATDVNGQPVPVGGLGFQSVFNYCHQTGGPSCDSANLHDVPAWQPGTTSGTLVGNTGATDTEGASGWFSPNVALKSLTITYTQRSGFPVYQTWFVTKTQAASGTVTVNGDPYGGATVTITDASGAVVATTTSAGDGTWSVPALVSTDGYHVSVETPPGAQDQPPLAFDTLDADTPGLNVNYDIPPITVTTTVAGADGQPAADEPIVITRDGDDAPAVTTTTGDSGELTADLLPSQTYTAILDGATDQPITFTTGTTSGAIDPLVQPAPPTTTTPPGSTPPGSTPPPATVAPAQNGAAPELAFTGSEAAWPAGLGGGALVLTGVVLVLVARRRRAVRG</sequence>
<evidence type="ECO:0000256" key="2">
    <source>
        <dbReference type="SAM" id="Phobius"/>
    </source>
</evidence>
<dbReference type="AlphaFoldDB" id="A0A495ILP1"/>
<keyword evidence="5" id="KW-1185">Reference proteome</keyword>
<feature type="signal peptide" evidence="3">
    <location>
        <begin position="1"/>
        <end position="28"/>
    </location>
</feature>
<dbReference type="RefSeq" id="WP_170159977.1">
    <property type="nucleotide sequence ID" value="NZ_RBKS01000001.1"/>
</dbReference>
<dbReference type="GO" id="GO:0005975">
    <property type="term" value="P:carbohydrate metabolic process"/>
    <property type="evidence" value="ECO:0007669"/>
    <property type="project" value="UniProtKB-ARBA"/>
</dbReference>
<dbReference type="Gene3D" id="2.60.40.10">
    <property type="entry name" value="Immunoglobulins"/>
    <property type="match status" value="1"/>
</dbReference>
<keyword evidence="2" id="KW-1133">Transmembrane helix</keyword>
<dbReference type="InterPro" id="IPR006311">
    <property type="entry name" value="TAT_signal"/>
</dbReference>
<feature type="region of interest" description="Disordered" evidence="1">
    <location>
        <begin position="396"/>
        <end position="439"/>
    </location>
</feature>